<sequence>MLYVVMLGGRHPKAKIEVHDVVFAVADEFEGTFEQLRQQWFGSPKGLHIDSWLTVDGIDNYQVRLGDQAPGEDDLRLFFLNLGGYEDGSFGEAHQYLLVVAKDKAEAKQIGKTRIASHWDKPHTDALLDVDDCIPIDCIDGRYVQLHQGPHNGTLQQSDYIILS</sequence>
<dbReference type="AlphaFoldDB" id="K2JTK0"/>
<dbReference type="EMBL" id="AMRI01000001">
    <property type="protein sequence ID" value="EKE77857.1"/>
    <property type="molecule type" value="Genomic_DNA"/>
</dbReference>
<dbReference type="Gene3D" id="3.10.20.10">
    <property type="match status" value="2"/>
</dbReference>
<dbReference type="eggNOG" id="ENOG50320CY">
    <property type="taxonomic scope" value="Bacteria"/>
</dbReference>
<proteinExistence type="predicted"/>
<accession>K2JTK0</accession>
<evidence type="ECO:0000259" key="1">
    <source>
        <dbReference type="Pfam" id="PF07566"/>
    </source>
</evidence>
<dbReference type="OrthoDB" id="850243at2"/>
<evidence type="ECO:0000313" key="3">
    <source>
        <dbReference type="Proteomes" id="UP000006755"/>
    </source>
</evidence>
<dbReference type="Pfam" id="PF07566">
    <property type="entry name" value="DUF1543"/>
    <property type="match status" value="1"/>
</dbReference>
<organism evidence="2 3">
    <name type="scientific">Gallaecimonas xiamenensis 3-C-1</name>
    <dbReference type="NCBI Taxonomy" id="745411"/>
    <lineage>
        <taxon>Bacteria</taxon>
        <taxon>Pseudomonadati</taxon>
        <taxon>Pseudomonadota</taxon>
        <taxon>Gammaproteobacteria</taxon>
        <taxon>Enterobacterales</taxon>
        <taxon>Gallaecimonadaceae</taxon>
        <taxon>Gallaecimonas</taxon>
    </lineage>
</organism>
<dbReference type="RefSeq" id="WP_008482130.1">
    <property type="nucleotide sequence ID" value="NZ_AMRI01000001.1"/>
</dbReference>
<dbReference type="STRING" id="745411.B3C1_00315"/>
<comment type="caution">
    <text evidence="2">The sequence shown here is derived from an EMBL/GenBank/DDBJ whole genome shotgun (WGS) entry which is preliminary data.</text>
</comment>
<reference evidence="2 3" key="1">
    <citation type="journal article" date="2012" name="J. Bacteriol.">
        <title>Genome Sequence of Gallaecimonas xiamenensis Type Strain 3-C-1.</title>
        <authorList>
            <person name="Lai Q."/>
            <person name="Wang L."/>
            <person name="Wang W."/>
            <person name="Shao Z."/>
        </authorList>
    </citation>
    <scope>NUCLEOTIDE SEQUENCE [LARGE SCALE GENOMIC DNA]</scope>
    <source>
        <strain evidence="2 3">3-C-1</strain>
    </source>
</reference>
<keyword evidence="3" id="KW-1185">Reference proteome</keyword>
<dbReference type="PATRIC" id="fig|745411.4.peg.52"/>
<evidence type="ECO:0000313" key="2">
    <source>
        <dbReference type="EMBL" id="EKE77857.1"/>
    </source>
</evidence>
<dbReference type="Proteomes" id="UP000006755">
    <property type="component" value="Unassembled WGS sequence"/>
</dbReference>
<gene>
    <name evidence="2" type="ORF">B3C1_00315</name>
</gene>
<protein>
    <recommendedName>
        <fullName evidence="1">DUF1543 domain-containing protein</fullName>
    </recommendedName>
</protein>
<dbReference type="InterPro" id="IPR011440">
    <property type="entry name" value="DUF1543"/>
</dbReference>
<name>K2JTK0_9GAMM</name>
<feature type="domain" description="DUF1543" evidence="1">
    <location>
        <begin position="15"/>
        <end position="65"/>
    </location>
</feature>